<evidence type="ECO:0000256" key="10">
    <source>
        <dbReference type="SAM" id="MobiDB-lite"/>
    </source>
</evidence>
<evidence type="ECO:0000313" key="11">
    <source>
        <dbReference type="EMBL" id="TIB42363.1"/>
    </source>
</evidence>
<feature type="modified residue" description="N6-(pyridoxal phosphate)lysine" evidence="8">
    <location>
        <position position="206"/>
    </location>
</feature>
<feature type="compositionally biased region" description="Polar residues" evidence="10">
    <location>
        <begin position="1"/>
        <end position="10"/>
    </location>
</feature>
<dbReference type="AlphaFoldDB" id="A0A4T0JHA5"/>
<dbReference type="InterPro" id="IPR000277">
    <property type="entry name" value="Cys/Met-Metab_PyrdxlP-dep_enz"/>
</dbReference>
<evidence type="ECO:0000256" key="6">
    <source>
        <dbReference type="ARBA" id="ARBA00023192"/>
    </source>
</evidence>
<evidence type="ECO:0000313" key="12">
    <source>
        <dbReference type="Proteomes" id="UP000310689"/>
    </source>
</evidence>
<dbReference type="CDD" id="cd00614">
    <property type="entry name" value="CGS_like"/>
    <property type="match status" value="1"/>
</dbReference>
<proteinExistence type="inferred from homology"/>
<reference evidence="11 12" key="1">
    <citation type="submission" date="2019-03" db="EMBL/GenBank/DDBJ databases">
        <title>Sequencing 23 genomes of Wallemia ichthyophaga.</title>
        <authorList>
            <person name="Gostincar C."/>
        </authorList>
    </citation>
    <scope>NUCLEOTIDE SEQUENCE [LARGE SCALE GENOMIC DNA]</scope>
    <source>
        <strain evidence="11 12">EXF-6200</strain>
    </source>
</reference>
<dbReference type="EC" id="4.4.1.1" evidence="4"/>
<organism evidence="11 12">
    <name type="scientific">Wallemia ichthyophaga</name>
    <dbReference type="NCBI Taxonomy" id="245174"/>
    <lineage>
        <taxon>Eukaryota</taxon>
        <taxon>Fungi</taxon>
        <taxon>Dikarya</taxon>
        <taxon>Basidiomycota</taxon>
        <taxon>Wallemiomycotina</taxon>
        <taxon>Wallemiomycetes</taxon>
        <taxon>Wallemiales</taxon>
        <taxon>Wallemiaceae</taxon>
        <taxon>Wallemia</taxon>
    </lineage>
</organism>
<evidence type="ECO:0000256" key="2">
    <source>
        <dbReference type="ARBA" id="ARBA00005038"/>
    </source>
</evidence>
<dbReference type="FunFam" id="3.40.640.10:FF:000009">
    <property type="entry name" value="Cystathionine gamma-synthase homolog"/>
    <property type="match status" value="1"/>
</dbReference>
<dbReference type="GO" id="GO:0030170">
    <property type="term" value="F:pyridoxal phosphate binding"/>
    <property type="evidence" value="ECO:0007669"/>
    <property type="project" value="InterPro"/>
</dbReference>
<evidence type="ECO:0000256" key="4">
    <source>
        <dbReference type="ARBA" id="ARBA00012085"/>
    </source>
</evidence>
<protein>
    <recommendedName>
        <fullName evidence="4">cystathionine gamma-lyase</fullName>
        <ecNumber evidence="4">4.4.1.1</ecNumber>
    </recommendedName>
    <alternativeName>
        <fullName evidence="7">Gamma-cystathionase</fullName>
    </alternativeName>
</protein>
<evidence type="ECO:0000256" key="1">
    <source>
        <dbReference type="ARBA" id="ARBA00001933"/>
    </source>
</evidence>
<comment type="pathway">
    <text evidence="2">Amino-acid biosynthesis; L-cysteine biosynthesis; L-cysteine from L-homocysteine and L-serine: step 2/2.</text>
</comment>
<dbReference type="InterPro" id="IPR015424">
    <property type="entry name" value="PyrdxlP-dep_Trfase"/>
</dbReference>
<evidence type="ECO:0000256" key="8">
    <source>
        <dbReference type="PIRSR" id="PIRSR001434-2"/>
    </source>
</evidence>
<dbReference type="PANTHER" id="PTHR11808:SF15">
    <property type="entry name" value="CYSTATHIONINE GAMMA-LYASE"/>
    <property type="match status" value="1"/>
</dbReference>
<comment type="similarity">
    <text evidence="3 9">Belongs to the trans-sulfuration enzymes family.</text>
</comment>
<dbReference type="GO" id="GO:0019343">
    <property type="term" value="P:cysteine biosynthetic process via cystathionine"/>
    <property type="evidence" value="ECO:0007669"/>
    <property type="project" value="TreeGrafter"/>
</dbReference>
<feature type="region of interest" description="Disordered" evidence="10">
    <location>
        <begin position="1"/>
        <end position="28"/>
    </location>
</feature>
<keyword evidence="5 8" id="KW-0663">Pyridoxal phosphate</keyword>
<evidence type="ECO:0000256" key="5">
    <source>
        <dbReference type="ARBA" id="ARBA00022898"/>
    </source>
</evidence>
<dbReference type="GO" id="GO:0005737">
    <property type="term" value="C:cytoplasm"/>
    <property type="evidence" value="ECO:0007669"/>
    <property type="project" value="TreeGrafter"/>
</dbReference>
<dbReference type="Pfam" id="PF01053">
    <property type="entry name" value="Cys_Met_Meta_PP"/>
    <property type="match status" value="1"/>
</dbReference>
<evidence type="ECO:0000256" key="3">
    <source>
        <dbReference type="ARBA" id="ARBA00009077"/>
    </source>
</evidence>
<dbReference type="GO" id="GO:0004123">
    <property type="term" value="F:cystathionine gamma-lyase activity"/>
    <property type="evidence" value="ECO:0007669"/>
    <property type="project" value="TreeGrafter"/>
</dbReference>
<dbReference type="Gene3D" id="3.40.640.10">
    <property type="entry name" value="Type I PLP-dependent aspartate aminotransferase-like (Major domain)"/>
    <property type="match status" value="1"/>
</dbReference>
<dbReference type="SUPFAM" id="SSF53383">
    <property type="entry name" value="PLP-dependent transferases"/>
    <property type="match status" value="1"/>
</dbReference>
<dbReference type="InterPro" id="IPR015421">
    <property type="entry name" value="PyrdxlP-dep_Trfase_major"/>
</dbReference>
<dbReference type="EMBL" id="SPOI01000008">
    <property type="protein sequence ID" value="TIB42363.1"/>
    <property type="molecule type" value="Genomic_DNA"/>
</dbReference>
<evidence type="ECO:0000256" key="9">
    <source>
        <dbReference type="RuleBase" id="RU362118"/>
    </source>
</evidence>
<sequence length="416" mass="45307">MDNAQTSPSFATRAIHVGSTPDESTGAVIPPISLSTTYAQTGVGNHKGFEYSRSNNPNREALERQIAALENGKYGFAFASGSAAASTLLHLLGHGPSHVISIDDVYGGTSRYFTHVASLSGVQTSFVPLEGTVEEAVIASNWKKHTKMIWVESPTNPTMKIVNIPHLARIAHSRDAILVVDNTFLSPYYSNPLDLGADVVLHSVSKYINGHSDVIMGVVVTKHQHLAERLRFFQNAIGSVPSAFDCWLAQRGAKTLHLRAERHGENALKLAHYFATEGVKRGWVKSKHDILYPGLPWNANYDIMMEQMSKHVKANNGDVSLGVPTGGMLSVSFSDSVFEAGEKILERLTLFSLAESLGGVESLAELPSKMTHAGIPKALREELGINQNLVRFSVGVEDYQDLENDIRRAAEDVYAS</sequence>
<dbReference type="PIRSF" id="PIRSF001434">
    <property type="entry name" value="CGS"/>
    <property type="match status" value="1"/>
</dbReference>
<evidence type="ECO:0000256" key="7">
    <source>
        <dbReference type="ARBA" id="ARBA00029853"/>
    </source>
</evidence>
<name>A0A4T0JHA5_WALIC</name>
<dbReference type="Proteomes" id="UP000310689">
    <property type="component" value="Unassembled WGS sequence"/>
</dbReference>
<gene>
    <name evidence="11" type="ORF">E3P86_00372</name>
</gene>
<dbReference type="GO" id="GO:0019346">
    <property type="term" value="P:transsulfuration"/>
    <property type="evidence" value="ECO:0007669"/>
    <property type="project" value="InterPro"/>
</dbReference>
<keyword evidence="6" id="KW-0198">Cysteine biosynthesis</keyword>
<comment type="caution">
    <text evidence="11">The sequence shown here is derived from an EMBL/GenBank/DDBJ whole genome shotgun (WGS) entry which is preliminary data.</text>
</comment>
<comment type="cofactor">
    <cofactor evidence="1 9">
        <name>pyridoxal 5'-phosphate</name>
        <dbReference type="ChEBI" id="CHEBI:597326"/>
    </cofactor>
</comment>
<dbReference type="Gene3D" id="3.90.1150.10">
    <property type="entry name" value="Aspartate Aminotransferase, domain 1"/>
    <property type="match status" value="1"/>
</dbReference>
<keyword evidence="6" id="KW-0028">Amino-acid biosynthesis</keyword>
<dbReference type="PANTHER" id="PTHR11808">
    <property type="entry name" value="TRANS-SULFURATION ENZYME FAMILY MEMBER"/>
    <property type="match status" value="1"/>
</dbReference>
<accession>A0A4T0JHA5</accession>
<dbReference type="InterPro" id="IPR015422">
    <property type="entry name" value="PyrdxlP-dep_Trfase_small"/>
</dbReference>